<keyword evidence="3" id="KW-1185">Reference proteome</keyword>
<protein>
    <submittedName>
        <fullName evidence="2">CoA-binding protein</fullName>
    </submittedName>
</protein>
<accession>A0A6V8NDL2</accession>
<name>A0A6V8NDL2_9BACT</name>
<sequence length="135" mass="15204">MFKPIEQIITSYKTIAVVGLSPDPGKPSYEVASYLKKAGYRIIPVNPACREVLGERCYPSISEIPEEVEVVDIFRRSEFVPEVVEDAIKKGVKAIWMQEGVVNQEAAQRAEAAGLLVVMDHCMLKEHYKLHKTTR</sequence>
<dbReference type="Pfam" id="PF13380">
    <property type="entry name" value="CoA_binding_2"/>
    <property type="match status" value="1"/>
</dbReference>
<dbReference type="SUPFAM" id="SSF51735">
    <property type="entry name" value="NAD(P)-binding Rossmann-fold domains"/>
    <property type="match status" value="1"/>
</dbReference>
<reference evidence="3" key="1">
    <citation type="submission" date="2020-06" db="EMBL/GenBank/DDBJ databases">
        <title>Draft genomic sequecing of Geomonas sp. Red745.</title>
        <authorList>
            <person name="Itoh H."/>
            <person name="Xu Z.X."/>
            <person name="Ushijima N."/>
            <person name="Masuda Y."/>
            <person name="Shiratori Y."/>
            <person name="Senoo K."/>
        </authorList>
    </citation>
    <scope>NUCLEOTIDE SEQUENCE [LARGE SCALE GENOMIC DNA]</scope>
    <source>
        <strain evidence="3">Red745</strain>
    </source>
</reference>
<feature type="domain" description="CoA-binding" evidence="1">
    <location>
        <begin position="8"/>
        <end position="101"/>
    </location>
</feature>
<evidence type="ECO:0000313" key="2">
    <source>
        <dbReference type="EMBL" id="GFO70530.1"/>
    </source>
</evidence>
<dbReference type="SMART" id="SM00881">
    <property type="entry name" value="CoA_binding"/>
    <property type="match status" value="1"/>
</dbReference>
<dbReference type="InterPro" id="IPR003781">
    <property type="entry name" value="CoA-bd"/>
</dbReference>
<evidence type="ECO:0000313" key="3">
    <source>
        <dbReference type="Proteomes" id="UP000587586"/>
    </source>
</evidence>
<evidence type="ECO:0000259" key="1">
    <source>
        <dbReference type="SMART" id="SM00881"/>
    </source>
</evidence>
<organism evidence="2 3">
    <name type="scientific">Geomonas limicola</name>
    <dbReference type="NCBI Taxonomy" id="2740186"/>
    <lineage>
        <taxon>Bacteria</taxon>
        <taxon>Pseudomonadati</taxon>
        <taxon>Thermodesulfobacteriota</taxon>
        <taxon>Desulfuromonadia</taxon>
        <taxon>Geobacterales</taxon>
        <taxon>Geobacteraceae</taxon>
        <taxon>Geomonas</taxon>
    </lineage>
</organism>
<dbReference type="Proteomes" id="UP000587586">
    <property type="component" value="Unassembled WGS sequence"/>
</dbReference>
<proteinExistence type="predicted"/>
<dbReference type="Gene3D" id="3.40.50.720">
    <property type="entry name" value="NAD(P)-binding Rossmann-like Domain"/>
    <property type="match status" value="1"/>
</dbReference>
<comment type="caution">
    <text evidence="2">The sequence shown here is derived from an EMBL/GenBank/DDBJ whole genome shotgun (WGS) entry which is preliminary data.</text>
</comment>
<dbReference type="RefSeq" id="WP_183363158.1">
    <property type="nucleotide sequence ID" value="NZ_BLXZ01000010.1"/>
</dbReference>
<dbReference type="InterPro" id="IPR036291">
    <property type="entry name" value="NAD(P)-bd_dom_sf"/>
</dbReference>
<gene>
    <name evidence="2" type="ORF">GMLC_41090</name>
</gene>
<dbReference type="PANTHER" id="PTHR33303:SF2">
    <property type="entry name" value="COA-BINDING DOMAIN-CONTAINING PROTEIN"/>
    <property type="match status" value="1"/>
</dbReference>
<dbReference type="EMBL" id="BLXZ01000010">
    <property type="protein sequence ID" value="GFO70530.1"/>
    <property type="molecule type" value="Genomic_DNA"/>
</dbReference>
<dbReference type="AlphaFoldDB" id="A0A6V8NDL2"/>
<dbReference type="PANTHER" id="PTHR33303">
    <property type="entry name" value="CYTOPLASMIC PROTEIN-RELATED"/>
    <property type="match status" value="1"/>
</dbReference>